<dbReference type="PANTHER" id="PTHR47481">
    <property type="match status" value="1"/>
</dbReference>
<feature type="region of interest" description="Disordered" evidence="1">
    <location>
        <begin position="311"/>
        <end position="341"/>
    </location>
</feature>
<dbReference type="Proteomes" id="UP001430848">
    <property type="component" value="Unassembled WGS sequence"/>
</dbReference>
<dbReference type="Pfam" id="PF14223">
    <property type="entry name" value="Retrotran_gag_2"/>
    <property type="match status" value="1"/>
</dbReference>
<protein>
    <submittedName>
        <fullName evidence="2">Uncharacterized protein</fullName>
    </submittedName>
</protein>
<reference evidence="2 3" key="1">
    <citation type="submission" date="2024-02" db="EMBL/GenBank/DDBJ databases">
        <title>De novo assembly and annotation of 12 fungi associated with fruit tree decline syndrome in Ontario, Canada.</title>
        <authorList>
            <person name="Sulman M."/>
            <person name="Ellouze W."/>
            <person name="Ilyukhin E."/>
        </authorList>
    </citation>
    <scope>NUCLEOTIDE SEQUENCE [LARGE SCALE GENOMIC DNA]</scope>
    <source>
        <strain evidence="2 3">M169</strain>
    </source>
</reference>
<evidence type="ECO:0000256" key="1">
    <source>
        <dbReference type="SAM" id="MobiDB-lite"/>
    </source>
</evidence>
<organism evidence="2 3">
    <name type="scientific">Diaporthe eres</name>
    <name type="common">Phomopsis oblonga</name>
    <dbReference type="NCBI Taxonomy" id="83184"/>
    <lineage>
        <taxon>Eukaryota</taxon>
        <taxon>Fungi</taxon>
        <taxon>Dikarya</taxon>
        <taxon>Ascomycota</taxon>
        <taxon>Pezizomycotina</taxon>
        <taxon>Sordariomycetes</taxon>
        <taxon>Sordariomycetidae</taxon>
        <taxon>Diaporthales</taxon>
        <taxon>Diaporthaceae</taxon>
        <taxon>Diaporthe</taxon>
        <taxon>Diaporthe eres species complex</taxon>
    </lineage>
</organism>
<name>A0ABR1P8P0_DIAER</name>
<dbReference type="PANTHER" id="PTHR47481:SF7">
    <property type="entry name" value="CCHC-TYPE DOMAIN-CONTAINING PROTEIN"/>
    <property type="match status" value="1"/>
</dbReference>
<comment type="caution">
    <text evidence="2">The sequence shown here is derived from an EMBL/GenBank/DDBJ whole genome shotgun (WGS) entry which is preliminary data.</text>
</comment>
<sequence>MTNERPADNVSPKELSALGTGVDLQKLTGQKNYLSWKRDFKLVAQAKGLWEIIAGTEKILMKPDRTDYFLPVTRTSARQKKKSDDEDTPTASDQTARIAEYRLDLDEYRENEQKVRLAMSLIIHWVDASIRGKLQKAQTPTEVWSTLEQQYKMQAARSLHIAQDEMESIHLSKCKGMQDYINRHELKRMDIEDSGGVYSDEQLTAKLLRGLSNEYTSFLDQYYFLQDVDGVDAIGLSGITSRLLTHESKLDRRKTVNSAARDSETKEPNTNNQQKNQKKDNKKPREKCPVEGCGKWGHTEDKCWVKHPELKKARDDKKEEAKGDKPKTEDDKKKFVATAEAEPPKKKFAAMAQIKQEDYLAAIDQANRRDQIELAVALEDLNHWHSPLCKTFLDASSSDSFLDFGDDLRRMFADDSDIHASPHDQDKTQTMDQSIPTPIFLQDNPYEMAIFLNTVDADLSVFKHVTANLTFEEKEILAIFRRTIEGTVLNDQERLTVIFTTIPDHKNWPKSTVECVLKAQEYVRDKLKHRIMLLGERREDGTPTVWEPTDDASFGGPDLQGLHRAIYGIEDAPNPFIDHLSKMTFEPENISEYHSDQAPQKKGSVEDMEVEGKDGALHLGKEVFESSVRCAKRPEPPFTYQETQPRDDKIDWEAFFISTSGDHTA</sequence>
<evidence type="ECO:0000313" key="2">
    <source>
        <dbReference type="EMBL" id="KAK7729318.1"/>
    </source>
</evidence>
<proteinExistence type="predicted"/>
<gene>
    <name evidence="2" type="ORF">SLS63_006191</name>
</gene>
<feature type="region of interest" description="Disordered" evidence="1">
    <location>
        <begin position="71"/>
        <end position="93"/>
    </location>
</feature>
<feature type="compositionally biased region" description="Basic and acidic residues" evidence="1">
    <location>
        <begin position="311"/>
        <end position="334"/>
    </location>
</feature>
<accession>A0ABR1P8P0</accession>
<evidence type="ECO:0000313" key="3">
    <source>
        <dbReference type="Proteomes" id="UP001430848"/>
    </source>
</evidence>
<dbReference type="EMBL" id="JAKNSF020000029">
    <property type="protein sequence ID" value="KAK7729318.1"/>
    <property type="molecule type" value="Genomic_DNA"/>
</dbReference>
<keyword evidence="3" id="KW-1185">Reference proteome</keyword>
<feature type="region of interest" description="Disordered" evidence="1">
    <location>
        <begin position="251"/>
        <end position="291"/>
    </location>
</feature>